<sequence>MTRTPLLVALLVFAGCAGWFAFEAASVRSLDNAALADTRATAEVIDQVGAGVKAVFSYDYANLSRTERAASDVLTGTAVTQYRTDFAAARTQAEAGKLVRTTTIRSIGVQTLRGDDATLLLFLDQQTLHTESNQQESTAAQLTVTAHRTDGRWKLTALTPL</sequence>
<dbReference type="PROSITE" id="PS51257">
    <property type="entry name" value="PROKAR_LIPOPROTEIN"/>
    <property type="match status" value="1"/>
</dbReference>
<name>A0A1H3Q1I4_9PSEU</name>
<proteinExistence type="predicted"/>
<dbReference type="EMBL" id="FNON01000009">
    <property type="protein sequence ID" value="SDZ07100.1"/>
    <property type="molecule type" value="Genomic_DNA"/>
</dbReference>
<dbReference type="PANTHER" id="PTHR37042">
    <property type="entry name" value="OUTER MEMBRANE PROTEIN RV1973"/>
    <property type="match status" value="1"/>
</dbReference>
<evidence type="ECO:0000256" key="2">
    <source>
        <dbReference type="ARBA" id="ARBA00023136"/>
    </source>
</evidence>
<dbReference type="PANTHER" id="PTHR37042:SF4">
    <property type="entry name" value="OUTER MEMBRANE PROTEIN RV1973"/>
    <property type="match status" value="1"/>
</dbReference>
<keyword evidence="2" id="KW-0472">Membrane</keyword>
<protein>
    <submittedName>
        <fullName evidence="4">Mce-associated membrane protein</fullName>
    </submittedName>
</protein>
<accession>A0A1H3Q1I4</accession>
<organism evidence="4 5">
    <name type="scientific">Amycolatopsis xylanica</name>
    <dbReference type="NCBI Taxonomy" id="589385"/>
    <lineage>
        <taxon>Bacteria</taxon>
        <taxon>Bacillati</taxon>
        <taxon>Actinomycetota</taxon>
        <taxon>Actinomycetes</taxon>
        <taxon>Pseudonocardiales</taxon>
        <taxon>Pseudonocardiaceae</taxon>
        <taxon>Amycolatopsis</taxon>
    </lineage>
</organism>
<dbReference type="GO" id="GO:0016020">
    <property type="term" value="C:membrane"/>
    <property type="evidence" value="ECO:0007669"/>
    <property type="project" value="UniProtKB-SubCell"/>
</dbReference>
<dbReference type="OrthoDB" id="5192320at2"/>
<comment type="subcellular location">
    <subcellularLocation>
        <location evidence="1">Membrane</location>
    </subcellularLocation>
</comment>
<dbReference type="Proteomes" id="UP000199515">
    <property type="component" value="Unassembled WGS sequence"/>
</dbReference>
<gene>
    <name evidence="4" type="ORF">SAMN05421504_10942</name>
</gene>
<dbReference type="AlphaFoldDB" id="A0A1H3Q1I4"/>
<reference evidence="4 5" key="1">
    <citation type="submission" date="2016-10" db="EMBL/GenBank/DDBJ databases">
        <authorList>
            <person name="de Groot N.N."/>
        </authorList>
    </citation>
    <scope>NUCLEOTIDE SEQUENCE [LARGE SCALE GENOMIC DNA]</scope>
    <source>
        <strain evidence="4 5">CPCC 202699</strain>
    </source>
</reference>
<feature type="chain" id="PRO_5039383240" evidence="3">
    <location>
        <begin position="22"/>
        <end position="161"/>
    </location>
</feature>
<keyword evidence="5" id="KW-1185">Reference proteome</keyword>
<evidence type="ECO:0000313" key="5">
    <source>
        <dbReference type="Proteomes" id="UP000199515"/>
    </source>
</evidence>
<evidence type="ECO:0000256" key="3">
    <source>
        <dbReference type="SAM" id="SignalP"/>
    </source>
</evidence>
<evidence type="ECO:0000256" key="1">
    <source>
        <dbReference type="ARBA" id="ARBA00004370"/>
    </source>
</evidence>
<keyword evidence="3" id="KW-0732">Signal</keyword>
<evidence type="ECO:0000313" key="4">
    <source>
        <dbReference type="EMBL" id="SDZ07100.1"/>
    </source>
</evidence>
<dbReference type="RefSeq" id="WP_091296153.1">
    <property type="nucleotide sequence ID" value="NZ_FNON01000009.1"/>
</dbReference>
<dbReference type="STRING" id="589385.SAMN05421504_10942"/>
<feature type="signal peptide" evidence="3">
    <location>
        <begin position="1"/>
        <end position="21"/>
    </location>
</feature>